<feature type="transmembrane region" description="Helical" evidence="6">
    <location>
        <begin position="160"/>
        <end position="181"/>
    </location>
</feature>
<evidence type="ECO:0000256" key="2">
    <source>
        <dbReference type="ARBA" id="ARBA00010596"/>
    </source>
</evidence>
<evidence type="ECO:0000256" key="1">
    <source>
        <dbReference type="ARBA" id="ARBA00004141"/>
    </source>
</evidence>
<comment type="caution">
    <text evidence="6">Lacks conserved residue(s) required for the propagation of feature annotation.</text>
</comment>
<organism evidence="9">
    <name type="scientific">Lotharella globosa</name>
    <dbReference type="NCBI Taxonomy" id="91324"/>
    <lineage>
        <taxon>Eukaryota</taxon>
        <taxon>Sar</taxon>
        <taxon>Rhizaria</taxon>
        <taxon>Cercozoa</taxon>
        <taxon>Chlorarachniophyceae</taxon>
        <taxon>Lotharella</taxon>
    </lineage>
</organism>
<dbReference type="InterPro" id="IPR006977">
    <property type="entry name" value="Yip1_dom"/>
</dbReference>
<dbReference type="PANTHER" id="PTHR21236">
    <property type="entry name" value="GOLGI MEMBRANE PROTEIN YIP1"/>
    <property type="match status" value="1"/>
</dbReference>
<evidence type="ECO:0000256" key="5">
    <source>
        <dbReference type="ARBA" id="ARBA00023136"/>
    </source>
</evidence>
<dbReference type="Pfam" id="PF04893">
    <property type="entry name" value="Yip1"/>
    <property type="match status" value="1"/>
</dbReference>
<gene>
    <name evidence="9" type="ORF">LGLO00237_LOCUS26356</name>
</gene>
<dbReference type="InterPro" id="IPR045231">
    <property type="entry name" value="Yip1/4-like"/>
</dbReference>
<feature type="domain" description="Yip1" evidence="8">
    <location>
        <begin position="69"/>
        <end position="203"/>
    </location>
</feature>
<dbReference type="GO" id="GO:0006888">
    <property type="term" value="P:endoplasmic reticulum to Golgi vesicle-mediated transport"/>
    <property type="evidence" value="ECO:0007669"/>
    <property type="project" value="InterPro"/>
</dbReference>
<evidence type="ECO:0000256" key="4">
    <source>
        <dbReference type="ARBA" id="ARBA00022989"/>
    </source>
</evidence>
<dbReference type="GO" id="GO:0005802">
    <property type="term" value="C:trans-Golgi network"/>
    <property type="evidence" value="ECO:0007669"/>
    <property type="project" value="TreeGrafter"/>
</dbReference>
<feature type="compositionally biased region" description="Basic and acidic residues" evidence="7">
    <location>
        <begin position="1"/>
        <end position="12"/>
    </location>
</feature>
<comment type="similarity">
    <text evidence="2 6">Belongs to the YIP1 family.</text>
</comment>
<proteinExistence type="inferred from homology"/>
<evidence type="ECO:0000313" key="9">
    <source>
        <dbReference type="EMBL" id="CAE0674582.1"/>
    </source>
</evidence>
<accession>A0A6V3R7K6</accession>
<evidence type="ECO:0000259" key="8">
    <source>
        <dbReference type="Pfam" id="PF04893"/>
    </source>
</evidence>
<keyword evidence="3 6" id="KW-0812">Transmembrane</keyword>
<evidence type="ECO:0000256" key="3">
    <source>
        <dbReference type="ARBA" id="ARBA00022692"/>
    </source>
</evidence>
<keyword evidence="5 6" id="KW-0472">Membrane</keyword>
<dbReference type="PANTHER" id="PTHR21236:SF1">
    <property type="entry name" value="PROTEIN YIPF6"/>
    <property type="match status" value="1"/>
</dbReference>
<feature type="region of interest" description="Disordered" evidence="7">
    <location>
        <begin position="1"/>
        <end position="22"/>
    </location>
</feature>
<comment type="subcellular location">
    <subcellularLocation>
        <location evidence="6">Golgi apparatus membrane</location>
        <topology evidence="6">Multi-pass membrane protein</topology>
    </subcellularLocation>
    <subcellularLocation>
        <location evidence="1">Membrane</location>
        <topology evidence="1">Multi-pass membrane protein</topology>
    </subcellularLocation>
</comment>
<reference evidence="9" key="1">
    <citation type="submission" date="2021-01" db="EMBL/GenBank/DDBJ databases">
        <authorList>
            <person name="Corre E."/>
            <person name="Pelletier E."/>
            <person name="Niang G."/>
            <person name="Scheremetjew M."/>
            <person name="Finn R."/>
            <person name="Kale V."/>
            <person name="Holt S."/>
            <person name="Cochrane G."/>
            <person name="Meng A."/>
            <person name="Brown T."/>
            <person name="Cohen L."/>
        </authorList>
    </citation>
    <scope>NUCLEOTIDE SEQUENCE</scope>
    <source>
        <strain evidence="9">CCCM811</strain>
    </source>
</reference>
<name>A0A6V3R7K6_9EUKA</name>
<feature type="transmembrane region" description="Helical" evidence="6">
    <location>
        <begin position="96"/>
        <end position="121"/>
    </location>
</feature>
<dbReference type="AlphaFoldDB" id="A0A6V3R7K6"/>
<evidence type="ECO:0000256" key="6">
    <source>
        <dbReference type="RuleBase" id="RU361264"/>
    </source>
</evidence>
<dbReference type="GO" id="GO:0000139">
    <property type="term" value="C:Golgi membrane"/>
    <property type="evidence" value="ECO:0007669"/>
    <property type="project" value="UniProtKB-SubCell"/>
</dbReference>
<keyword evidence="4 6" id="KW-1133">Transmembrane helix</keyword>
<dbReference type="EMBL" id="HBIV01036962">
    <property type="protein sequence ID" value="CAE0674582.1"/>
    <property type="molecule type" value="Transcribed_RNA"/>
</dbReference>
<sequence>MNREMKDMHEGEIGPGHGGLSGSIELPDEVQRLETLDEPVSTTILRDLNRVWVKMKHVLLPTNSDRKLTDWDLWGPLFLCLILSISMSWDAQSEQAALVFAIVFVLVWCGAGVVTLNAVLLGGTISFLQSICVLGYCLAPLNIASLILRITNSYKMLNVIVVALAFAWSTKASVGFMAQLIPPERKMLGVYPVFLFYLTIGWMVLMQ</sequence>
<feature type="transmembrane region" description="Helical" evidence="6">
    <location>
        <begin position="187"/>
        <end position="205"/>
    </location>
</feature>
<evidence type="ECO:0000256" key="7">
    <source>
        <dbReference type="SAM" id="MobiDB-lite"/>
    </source>
</evidence>
<feature type="transmembrane region" description="Helical" evidence="6">
    <location>
        <begin position="127"/>
        <end position="148"/>
    </location>
</feature>
<protein>
    <recommendedName>
        <fullName evidence="6">Protein YIPF</fullName>
    </recommendedName>
</protein>